<gene>
    <name evidence="2" type="ORF">I2H36_12420</name>
</gene>
<dbReference type="Pfam" id="PF07784">
    <property type="entry name" value="DUF1622"/>
    <property type="match status" value="1"/>
</dbReference>
<feature type="transmembrane region" description="Helical" evidence="1">
    <location>
        <begin position="84"/>
        <end position="104"/>
    </location>
</feature>
<name>A0ABS0HUL4_9HYPH</name>
<keyword evidence="1" id="KW-0812">Transmembrane</keyword>
<feature type="transmembrane region" description="Helical" evidence="1">
    <location>
        <begin position="59"/>
        <end position="78"/>
    </location>
</feature>
<proteinExistence type="predicted"/>
<evidence type="ECO:0000256" key="1">
    <source>
        <dbReference type="SAM" id="Phobius"/>
    </source>
</evidence>
<accession>A0ABS0HUL4</accession>
<dbReference type="Proteomes" id="UP000611708">
    <property type="component" value="Unassembled WGS sequence"/>
</dbReference>
<keyword evidence="1" id="KW-1133">Transmembrane helix</keyword>
<dbReference type="RefSeq" id="WP_196264215.1">
    <property type="nucleotide sequence ID" value="NZ_JADQDN010000005.1"/>
</dbReference>
<keyword evidence="3" id="KW-1185">Reference proteome</keyword>
<evidence type="ECO:0000313" key="2">
    <source>
        <dbReference type="EMBL" id="MBF9196850.1"/>
    </source>
</evidence>
<feature type="transmembrane region" description="Helical" evidence="1">
    <location>
        <begin position="20"/>
        <end position="39"/>
    </location>
</feature>
<dbReference type="InterPro" id="IPR012427">
    <property type="entry name" value="DUF1622"/>
</dbReference>
<keyword evidence="1" id="KW-0472">Membrane</keyword>
<dbReference type="PANTHER" id="PTHR38468">
    <property type="entry name" value="SLL0939 PROTEIN"/>
    <property type="match status" value="1"/>
</dbReference>
<organism evidence="2 3">
    <name type="scientific">Microvirga terrestris</name>
    <dbReference type="NCBI Taxonomy" id="2791024"/>
    <lineage>
        <taxon>Bacteria</taxon>
        <taxon>Pseudomonadati</taxon>
        <taxon>Pseudomonadota</taxon>
        <taxon>Alphaproteobacteria</taxon>
        <taxon>Hyphomicrobiales</taxon>
        <taxon>Methylobacteriaceae</taxon>
        <taxon>Microvirga</taxon>
    </lineage>
</organism>
<dbReference type="EMBL" id="JADQDN010000005">
    <property type="protein sequence ID" value="MBF9196850.1"/>
    <property type="molecule type" value="Genomic_DNA"/>
</dbReference>
<comment type="caution">
    <text evidence="2">The sequence shown here is derived from an EMBL/GenBank/DDBJ whole genome shotgun (WGS) entry which is preliminary data.</text>
</comment>
<protein>
    <submittedName>
        <fullName evidence="2">DUF1622 domain-containing protein</fullName>
    </submittedName>
</protein>
<reference evidence="2 3" key="1">
    <citation type="submission" date="2020-11" db="EMBL/GenBank/DDBJ databases">
        <authorList>
            <person name="Kim M.K."/>
        </authorList>
    </citation>
    <scope>NUCLEOTIDE SEQUENCE [LARGE SCALE GENOMIC DNA]</scope>
    <source>
        <strain evidence="2 3">BT290</strain>
    </source>
</reference>
<sequence>MDEWFPSALKLMTRAIEIGGIAIIVLGILGASLAVPWQVLRGRSGSEAFTLYRSNLGRAILLGLEFLVAADIINTVAIEPTLQSLLILGGIILIRTFLSFSLEVEIEGRWPWDRHKGEDERPSGRTA</sequence>
<dbReference type="PANTHER" id="PTHR38468:SF1">
    <property type="entry name" value="SLL0939 PROTEIN"/>
    <property type="match status" value="1"/>
</dbReference>
<evidence type="ECO:0000313" key="3">
    <source>
        <dbReference type="Proteomes" id="UP000611708"/>
    </source>
</evidence>